<name>A0ABV2WN78_9NOCA</name>
<evidence type="ECO:0000313" key="18">
    <source>
        <dbReference type="EMBL" id="MEU1952338.1"/>
    </source>
</evidence>
<dbReference type="NCBIfam" id="TIGR01812">
    <property type="entry name" value="sdhA_frdA_Gneg"/>
    <property type="match status" value="1"/>
</dbReference>
<dbReference type="PRINTS" id="PR00411">
    <property type="entry name" value="PNDRDTASEI"/>
</dbReference>
<evidence type="ECO:0000256" key="9">
    <source>
        <dbReference type="ARBA" id="ARBA00022827"/>
    </source>
</evidence>
<dbReference type="NCBIfam" id="TIGR01816">
    <property type="entry name" value="sdhA_forward"/>
    <property type="match status" value="1"/>
</dbReference>
<evidence type="ECO:0000256" key="12">
    <source>
        <dbReference type="ARBA" id="ARBA00023136"/>
    </source>
</evidence>
<comment type="pathway">
    <text evidence="3 15">Carbohydrate metabolism; tricarboxylic acid cycle; fumarate from succinate (bacterial route): step 1/1.</text>
</comment>
<evidence type="ECO:0000256" key="10">
    <source>
        <dbReference type="ARBA" id="ARBA00022982"/>
    </source>
</evidence>
<keyword evidence="9 15" id="KW-0274">FAD</keyword>
<evidence type="ECO:0000256" key="6">
    <source>
        <dbReference type="ARBA" id="ARBA00019965"/>
    </source>
</evidence>
<dbReference type="EMBL" id="JBEYBF010000005">
    <property type="protein sequence ID" value="MEU1952338.1"/>
    <property type="molecule type" value="Genomic_DNA"/>
</dbReference>
<proteinExistence type="inferred from homology"/>
<comment type="similarity">
    <text evidence="4 15">Belongs to the FAD-dependent oxidoreductase 2 family. FRD/SDH subfamily.</text>
</comment>
<evidence type="ECO:0000256" key="7">
    <source>
        <dbReference type="ARBA" id="ARBA00022448"/>
    </source>
</evidence>
<evidence type="ECO:0000259" key="16">
    <source>
        <dbReference type="Pfam" id="PF00890"/>
    </source>
</evidence>
<keyword evidence="11 15" id="KW-0560">Oxidoreductase</keyword>
<dbReference type="Pfam" id="PF02910">
    <property type="entry name" value="Succ_DH_flav_C"/>
    <property type="match status" value="1"/>
</dbReference>
<keyword evidence="12 15" id="KW-0472">Membrane</keyword>
<dbReference type="PANTHER" id="PTHR11632:SF51">
    <property type="entry name" value="SUCCINATE DEHYDROGENASE [UBIQUINONE] FLAVOPROTEIN SUBUNIT, MITOCHONDRIAL"/>
    <property type="match status" value="1"/>
</dbReference>
<dbReference type="Proteomes" id="UP001550628">
    <property type="component" value="Unassembled WGS sequence"/>
</dbReference>
<dbReference type="RefSeq" id="WP_356956990.1">
    <property type="nucleotide sequence ID" value="NZ_JBEXYG010000003.1"/>
</dbReference>
<dbReference type="InterPro" id="IPR036188">
    <property type="entry name" value="FAD/NAD-bd_sf"/>
</dbReference>
<keyword evidence="10 15" id="KW-0249">Electron transport</keyword>
<sequence length="599" mass="66435">MSESSERTSETVESRPVQEHRYDVVIVGAGGAGMRAAIEAGPRARTAVLTKLYPTRSHTGAAQGGMCAALANVEEDNWEWHTFDTVKGGDYLVDQDAAEIMAKEAIDAVLDLEKMGLPFNRTPEGKIDQRRFGGHTRDHGKAPVRRACYAADRTGHMILQTLYQNCVKHDVEFYNEFYVLDLVLTDTDRGQVATGVVAYELATGELHVFHAKSIVFATGGSGRMYKTTSNAHTLTGDGMAIVFRKGLPLEDMEFHQFHPTGLAGLGILISEAVRGEGGILRNADGERFMERYAPTIKDLAPRDIVARSMVLEVLEGRGAGPNKDYVYIDVTHLGEDVLEEKLPDITEFARTYLGVDPVKELVPVFPTCHYVMGGIPTRIQGEVLRNNTDIVPGLYAAGECACVSVHGANRLGTNSLLDINVFGRRAGIAAAEYAHRAEFVEMPESPAQMVQDWLALILSDHGNERVADIRTELQRSMDNNASVFRTEDTLKQALTDIHALKERYARITVQDKGKRYNSDLLEAVELGFLLELAEVTVVGALNRKESRGGHAREDYPDRDDVNFMRHTMAYKEGADLLSDIRLDFKPVVQTRYEPMERKY</sequence>
<dbReference type="InterPro" id="IPR003952">
    <property type="entry name" value="FRD_SDH_FAD_BS"/>
</dbReference>
<dbReference type="SUPFAM" id="SSF51905">
    <property type="entry name" value="FAD/NAD(P)-binding domain"/>
    <property type="match status" value="1"/>
</dbReference>
<comment type="catalytic activity">
    <reaction evidence="13 15">
        <text>a quinone + succinate = fumarate + a quinol</text>
        <dbReference type="Rhea" id="RHEA:40523"/>
        <dbReference type="ChEBI" id="CHEBI:24646"/>
        <dbReference type="ChEBI" id="CHEBI:29806"/>
        <dbReference type="ChEBI" id="CHEBI:30031"/>
        <dbReference type="ChEBI" id="CHEBI:132124"/>
        <dbReference type="EC" id="1.3.5.1"/>
    </reaction>
</comment>
<evidence type="ECO:0000256" key="15">
    <source>
        <dbReference type="RuleBase" id="RU362051"/>
    </source>
</evidence>
<dbReference type="InterPro" id="IPR027477">
    <property type="entry name" value="Succ_DH/fumarate_Rdtase_cat_sf"/>
</dbReference>
<dbReference type="PROSITE" id="PS00504">
    <property type="entry name" value="FRD_SDH_FAD_BINDING"/>
    <property type="match status" value="1"/>
</dbReference>
<dbReference type="Gene3D" id="3.90.700.10">
    <property type="entry name" value="Succinate dehydrogenase/fumarate reductase flavoprotein, catalytic domain"/>
    <property type="match status" value="1"/>
</dbReference>
<comment type="subcellular location">
    <subcellularLocation>
        <location evidence="2">Membrane</location>
        <topology evidence="2">Peripheral membrane protein</topology>
    </subcellularLocation>
</comment>
<feature type="domain" description="Fumarate reductase/succinate dehydrogenase flavoprotein-like C-terminal" evidence="17">
    <location>
        <begin position="470"/>
        <end position="599"/>
    </location>
</feature>
<comment type="caution">
    <text evidence="18">The sequence shown here is derived from an EMBL/GenBank/DDBJ whole genome shotgun (WGS) entry which is preliminary data.</text>
</comment>
<evidence type="ECO:0000256" key="4">
    <source>
        <dbReference type="ARBA" id="ARBA00008040"/>
    </source>
</evidence>
<evidence type="ECO:0000313" key="19">
    <source>
        <dbReference type="Proteomes" id="UP001550628"/>
    </source>
</evidence>
<keyword evidence="19" id="KW-1185">Reference proteome</keyword>
<evidence type="ECO:0000256" key="5">
    <source>
        <dbReference type="ARBA" id="ARBA00012792"/>
    </source>
</evidence>
<dbReference type="Gene3D" id="1.20.58.100">
    <property type="entry name" value="Fumarate reductase/succinate dehydrogenase flavoprotein-like, C-terminal domain"/>
    <property type="match status" value="1"/>
</dbReference>
<evidence type="ECO:0000256" key="8">
    <source>
        <dbReference type="ARBA" id="ARBA00022630"/>
    </source>
</evidence>
<dbReference type="Gene3D" id="4.10.80.40">
    <property type="entry name" value="succinate dehydrogenase protein domain"/>
    <property type="match status" value="1"/>
</dbReference>
<comment type="cofactor">
    <cofactor evidence="1 15">
        <name>FAD</name>
        <dbReference type="ChEBI" id="CHEBI:57692"/>
    </cofactor>
</comment>
<dbReference type="Gene3D" id="3.50.50.60">
    <property type="entry name" value="FAD/NAD(P)-binding domain"/>
    <property type="match status" value="1"/>
</dbReference>
<gene>
    <name evidence="18" type="primary">sdhA</name>
    <name evidence="18" type="ORF">ABZ510_10790</name>
</gene>
<dbReference type="InterPro" id="IPR003953">
    <property type="entry name" value="FAD-dep_OxRdtase_2_FAD-bd"/>
</dbReference>
<dbReference type="PIRSF" id="PIRSF000171">
    <property type="entry name" value="SDHA_APRA_LASPO"/>
    <property type="match status" value="1"/>
</dbReference>
<evidence type="ECO:0000259" key="17">
    <source>
        <dbReference type="Pfam" id="PF02910"/>
    </source>
</evidence>
<dbReference type="InterPro" id="IPR011281">
    <property type="entry name" value="Succ_DH_flav_su_fwd"/>
</dbReference>
<evidence type="ECO:0000256" key="2">
    <source>
        <dbReference type="ARBA" id="ARBA00004170"/>
    </source>
</evidence>
<keyword evidence="15" id="KW-0816">Tricarboxylic acid cycle</keyword>
<dbReference type="EC" id="1.3.5.1" evidence="5 15"/>
<protein>
    <recommendedName>
        <fullName evidence="6 14">Succinate dehydrogenase flavoprotein subunit</fullName>
        <ecNumber evidence="5 15">1.3.5.1</ecNumber>
    </recommendedName>
</protein>
<accession>A0ABV2WN78</accession>
<dbReference type="InterPro" id="IPR030664">
    <property type="entry name" value="SdhA/FrdA/AprA"/>
</dbReference>
<keyword evidence="8 15" id="KW-0285">Flavoprotein</keyword>
<dbReference type="InterPro" id="IPR014006">
    <property type="entry name" value="Succ_Dhase_FrdA_Gneg"/>
</dbReference>
<evidence type="ECO:0000256" key="13">
    <source>
        <dbReference type="ARBA" id="ARBA00049220"/>
    </source>
</evidence>
<evidence type="ECO:0000256" key="3">
    <source>
        <dbReference type="ARBA" id="ARBA00004894"/>
    </source>
</evidence>
<feature type="domain" description="FAD-dependent oxidoreductase 2 FAD-binding" evidence="16">
    <location>
        <begin position="23"/>
        <end position="416"/>
    </location>
</feature>
<evidence type="ECO:0000256" key="11">
    <source>
        <dbReference type="ARBA" id="ARBA00023002"/>
    </source>
</evidence>
<dbReference type="PANTHER" id="PTHR11632">
    <property type="entry name" value="SUCCINATE DEHYDROGENASE 2 FLAVOPROTEIN SUBUNIT"/>
    <property type="match status" value="1"/>
</dbReference>
<dbReference type="InterPro" id="IPR015939">
    <property type="entry name" value="Fum_Rdtase/Succ_DH_flav-like_C"/>
</dbReference>
<evidence type="ECO:0000256" key="1">
    <source>
        <dbReference type="ARBA" id="ARBA00001974"/>
    </source>
</evidence>
<dbReference type="SUPFAM" id="SSF46977">
    <property type="entry name" value="Succinate dehydrogenase/fumarate reductase flavoprotein C-terminal domain"/>
    <property type="match status" value="1"/>
</dbReference>
<dbReference type="InterPro" id="IPR037099">
    <property type="entry name" value="Fum_R/Succ_DH_flav-like_C_sf"/>
</dbReference>
<dbReference type="Pfam" id="PF00890">
    <property type="entry name" value="FAD_binding_2"/>
    <property type="match status" value="1"/>
</dbReference>
<evidence type="ECO:0000256" key="14">
    <source>
        <dbReference type="NCBIfam" id="TIGR01816"/>
    </source>
</evidence>
<dbReference type="SUPFAM" id="SSF56425">
    <property type="entry name" value="Succinate dehydrogenase/fumarate reductase flavoprotein, catalytic domain"/>
    <property type="match status" value="1"/>
</dbReference>
<organism evidence="18 19">
    <name type="scientific">Nocardia rhamnosiphila</name>
    <dbReference type="NCBI Taxonomy" id="426716"/>
    <lineage>
        <taxon>Bacteria</taxon>
        <taxon>Bacillati</taxon>
        <taxon>Actinomycetota</taxon>
        <taxon>Actinomycetes</taxon>
        <taxon>Mycobacteriales</taxon>
        <taxon>Nocardiaceae</taxon>
        <taxon>Nocardia</taxon>
    </lineage>
</organism>
<keyword evidence="7 15" id="KW-0813">Transport</keyword>
<reference evidence="18 19" key="1">
    <citation type="submission" date="2024-06" db="EMBL/GenBank/DDBJ databases">
        <title>The Natural Products Discovery Center: Release of the First 8490 Sequenced Strains for Exploring Actinobacteria Biosynthetic Diversity.</title>
        <authorList>
            <person name="Kalkreuter E."/>
            <person name="Kautsar S.A."/>
            <person name="Yang D."/>
            <person name="Bader C.D."/>
            <person name="Teijaro C.N."/>
            <person name="Fluegel L."/>
            <person name="Davis C.M."/>
            <person name="Simpson J.R."/>
            <person name="Lauterbach L."/>
            <person name="Steele A.D."/>
            <person name="Gui C."/>
            <person name="Meng S."/>
            <person name="Li G."/>
            <person name="Viehrig K."/>
            <person name="Ye F."/>
            <person name="Su P."/>
            <person name="Kiefer A.F."/>
            <person name="Nichols A."/>
            <person name="Cepeda A.J."/>
            <person name="Yan W."/>
            <person name="Fan B."/>
            <person name="Jiang Y."/>
            <person name="Adhikari A."/>
            <person name="Zheng C.-J."/>
            <person name="Schuster L."/>
            <person name="Cowan T.M."/>
            <person name="Smanski M.J."/>
            <person name="Chevrette M.G."/>
            <person name="De Carvalho L.P.S."/>
            <person name="Shen B."/>
        </authorList>
    </citation>
    <scope>NUCLEOTIDE SEQUENCE [LARGE SCALE GENOMIC DNA]</scope>
    <source>
        <strain evidence="18 19">NPDC019708</strain>
    </source>
</reference>